<sequence length="87" mass="9909">MNIWVGKVHKIVLDKKLRSIMIEVKLRGILQKFINCRVKIAIVGDFSVYSSNSLKDFIRESNQGKDIFFQPDEEQAIAKLSEGLGGR</sequence>
<name>A0A3T1D7N2_9BACL</name>
<feature type="domain" description="DUF4180" evidence="1">
    <location>
        <begin position="29"/>
        <end position="80"/>
    </location>
</feature>
<organism evidence="2 3">
    <name type="scientific">Cohnella abietis</name>
    <dbReference type="NCBI Taxonomy" id="2507935"/>
    <lineage>
        <taxon>Bacteria</taxon>
        <taxon>Bacillati</taxon>
        <taxon>Bacillota</taxon>
        <taxon>Bacilli</taxon>
        <taxon>Bacillales</taxon>
        <taxon>Paenibacillaceae</taxon>
        <taxon>Cohnella</taxon>
    </lineage>
</organism>
<protein>
    <recommendedName>
        <fullName evidence="1">DUF4180 domain-containing protein</fullName>
    </recommendedName>
</protein>
<dbReference type="Pfam" id="PF13788">
    <property type="entry name" value="DUF4180"/>
    <property type="match status" value="1"/>
</dbReference>
<evidence type="ECO:0000313" key="3">
    <source>
        <dbReference type="Proteomes" id="UP000289856"/>
    </source>
</evidence>
<gene>
    <name evidence="2" type="ORF">KCTCHS21_34580</name>
</gene>
<evidence type="ECO:0000259" key="1">
    <source>
        <dbReference type="Pfam" id="PF13788"/>
    </source>
</evidence>
<proteinExistence type="predicted"/>
<keyword evidence="3" id="KW-1185">Reference proteome</keyword>
<dbReference type="EMBL" id="AP019400">
    <property type="protein sequence ID" value="BBI34059.1"/>
    <property type="molecule type" value="Genomic_DNA"/>
</dbReference>
<reference evidence="2 3" key="1">
    <citation type="submission" date="2019-01" db="EMBL/GenBank/DDBJ databases">
        <title>Complete genome sequence of Cohnella hallensis HS21 isolated from Korean fir (Abies koreana) rhizospheric soil.</title>
        <authorList>
            <person name="Jiang L."/>
            <person name="Kang S.W."/>
            <person name="Kim S."/>
            <person name="Jung J."/>
            <person name="Kim C.Y."/>
            <person name="Kim D.H."/>
            <person name="Kim S.W."/>
            <person name="Lee J."/>
        </authorList>
    </citation>
    <scope>NUCLEOTIDE SEQUENCE [LARGE SCALE GENOMIC DNA]</scope>
    <source>
        <strain evidence="2 3">HS21</strain>
    </source>
</reference>
<evidence type="ECO:0000313" key="2">
    <source>
        <dbReference type="EMBL" id="BBI34059.1"/>
    </source>
</evidence>
<dbReference type="Proteomes" id="UP000289856">
    <property type="component" value="Chromosome"/>
</dbReference>
<dbReference type="AlphaFoldDB" id="A0A3T1D7N2"/>
<dbReference type="KEGG" id="cohn:KCTCHS21_34580"/>
<accession>A0A3T1D7N2</accession>
<dbReference type="InterPro" id="IPR025438">
    <property type="entry name" value="DUF4180"/>
</dbReference>